<reference evidence="8 9" key="1">
    <citation type="journal article" date="2015" name="Nature">
        <title>rRNA introns, odd ribosomes, and small enigmatic genomes across a large radiation of phyla.</title>
        <authorList>
            <person name="Brown C.T."/>
            <person name="Hug L.A."/>
            <person name="Thomas B.C."/>
            <person name="Sharon I."/>
            <person name="Castelle C.J."/>
            <person name="Singh A."/>
            <person name="Wilkins M.J."/>
            <person name="Williams K.H."/>
            <person name="Banfield J.F."/>
        </authorList>
    </citation>
    <scope>NUCLEOTIDE SEQUENCE [LARGE SCALE GENOMIC DNA]</scope>
</reference>
<dbReference type="FunFam" id="3.10.50.40:FF:000006">
    <property type="entry name" value="Peptidyl-prolyl cis-trans isomerase"/>
    <property type="match status" value="1"/>
</dbReference>
<protein>
    <recommendedName>
        <fullName evidence="6">Peptidyl-prolyl cis-trans isomerase</fullName>
        <ecNumber evidence="6">5.2.1.8</ecNumber>
    </recommendedName>
</protein>
<keyword evidence="3 5" id="KW-0697">Rotamase</keyword>
<evidence type="ECO:0000256" key="5">
    <source>
        <dbReference type="PROSITE-ProRule" id="PRU00277"/>
    </source>
</evidence>
<dbReference type="EMBL" id="LCRO01000004">
    <property type="protein sequence ID" value="KKW35688.1"/>
    <property type="molecule type" value="Genomic_DNA"/>
</dbReference>
<dbReference type="AlphaFoldDB" id="A0A0G1XX05"/>
<comment type="caution">
    <text evidence="8">The sequence shown here is derived from an EMBL/GenBank/DDBJ whole genome shotgun (WGS) entry which is preliminary data.</text>
</comment>
<dbReference type="GO" id="GO:0000785">
    <property type="term" value="C:chromatin"/>
    <property type="evidence" value="ECO:0007669"/>
    <property type="project" value="TreeGrafter"/>
</dbReference>
<evidence type="ECO:0000259" key="7">
    <source>
        <dbReference type="PROSITE" id="PS50059"/>
    </source>
</evidence>
<sequence length="148" mass="15837">MNKSLKTGIAVVVALAVTALFFIYSNPLAFFGESGSIGQSGQLVVQDETIGTGEEARPGDILTVNYTGRLQDGTVFDTSSGEEPPRFMIGAGLMIQGWEQGLPGMRQGGKRLLIIPPEMAYGEQGRGPIPPNATLIFEVELVKVERPQ</sequence>
<gene>
    <name evidence="8" type="ORF">UY83_C0004G0012</name>
</gene>
<dbReference type="PANTHER" id="PTHR43811:SF19">
    <property type="entry name" value="39 KDA FK506-BINDING NUCLEAR PROTEIN"/>
    <property type="match status" value="1"/>
</dbReference>
<evidence type="ECO:0000256" key="6">
    <source>
        <dbReference type="RuleBase" id="RU003915"/>
    </source>
</evidence>
<accession>A0A0G1XX05</accession>
<keyword evidence="4 5" id="KW-0413">Isomerase</keyword>
<evidence type="ECO:0000256" key="4">
    <source>
        <dbReference type="ARBA" id="ARBA00023235"/>
    </source>
</evidence>
<proteinExistence type="inferred from homology"/>
<dbReference type="Gene3D" id="3.10.50.40">
    <property type="match status" value="1"/>
</dbReference>
<dbReference type="EC" id="5.2.1.8" evidence="6"/>
<evidence type="ECO:0000313" key="8">
    <source>
        <dbReference type="EMBL" id="KKW35688.1"/>
    </source>
</evidence>
<dbReference type="SUPFAM" id="SSF54534">
    <property type="entry name" value="FKBP-like"/>
    <property type="match status" value="1"/>
</dbReference>
<dbReference type="Pfam" id="PF00254">
    <property type="entry name" value="FKBP_C"/>
    <property type="match status" value="1"/>
</dbReference>
<comment type="catalytic activity">
    <reaction evidence="1 5 6">
        <text>[protein]-peptidylproline (omega=180) = [protein]-peptidylproline (omega=0)</text>
        <dbReference type="Rhea" id="RHEA:16237"/>
        <dbReference type="Rhea" id="RHEA-COMP:10747"/>
        <dbReference type="Rhea" id="RHEA-COMP:10748"/>
        <dbReference type="ChEBI" id="CHEBI:83833"/>
        <dbReference type="ChEBI" id="CHEBI:83834"/>
        <dbReference type="EC" id="5.2.1.8"/>
    </reaction>
</comment>
<dbReference type="Proteomes" id="UP000034740">
    <property type="component" value="Unassembled WGS sequence"/>
</dbReference>
<evidence type="ECO:0000256" key="2">
    <source>
        <dbReference type="ARBA" id="ARBA00006577"/>
    </source>
</evidence>
<evidence type="ECO:0000256" key="3">
    <source>
        <dbReference type="ARBA" id="ARBA00023110"/>
    </source>
</evidence>
<dbReference type="PROSITE" id="PS50059">
    <property type="entry name" value="FKBP_PPIASE"/>
    <property type="match status" value="1"/>
</dbReference>
<comment type="similarity">
    <text evidence="2 6">Belongs to the FKBP-type PPIase family.</text>
</comment>
<name>A0A0G1XX05_9BACT</name>
<dbReference type="InterPro" id="IPR001179">
    <property type="entry name" value="PPIase_FKBP_dom"/>
</dbReference>
<feature type="domain" description="PPIase FKBP-type" evidence="7">
    <location>
        <begin position="59"/>
        <end position="145"/>
    </location>
</feature>
<evidence type="ECO:0000313" key="9">
    <source>
        <dbReference type="Proteomes" id="UP000034740"/>
    </source>
</evidence>
<organism evidence="8 9">
    <name type="scientific">Candidatus Adlerbacteria bacterium GW2011_GWA1_54_10</name>
    <dbReference type="NCBI Taxonomy" id="1618605"/>
    <lineage>
        <taxon>Bacteria</taxon>
        <taxon>Candidatus Adleribacteriota</taxon>
    </lineage>
</organism>
<dbReference type="PANTHER" id="PTHR43811">
    <property type="entry name" value="FKBP-TYPE PEPTIDYL-PROLYL CIS-TRANS ISOMERASE FKPA"/>
    <property type="match status" value="1"/>
</dbReference>
<evidence type="ECO:0000256" key="1">
    <source>
        <dbReference type="ARBA" id="ARBA00000971"/>
    </source>
</evidence>
<dbReference type="GO" id="GO:0003755">
    <property type="term" value="F:peptidyl-prolyl cis-trans isomerase activity"/>
    <property type="evidence" value="ECO:0007669"/>
    <property type="project" value="UniProtKB-UniRule"/>
</dbReference>
<dbReference type="InterPro" id="IPR046357">
    <property type="entry name" value="PPIase_dom_sf"/>
</dbReference>